<accession>A0A1L7NME9</accession>
<evidence type="ECO:0000313" key="1">
    <source>
        <dbReference type="EMBL" id="BAW26617.1"/>
    </source>
</evidence>
<organism evidence="1 2">
    <name type="scientific">Pseudomonas putida</name>
    <name type="common">Arthrobacter siderocapsulatus</name>
    <dbReference type="NCBI Taxonomy" id="303"/>
    <lineage>
        <taxon>Bacteria</taxon>
        <taxon>Pseudomonadati</taxon>
        <taxon>Pseudomonadota</taxon>
        <taxon>Gammaproteobacteria</taxon>
        <taxon>Pseudomonadales</taxon>
        <taxon>Pseudomonadaceae</taxon>
        <taxon>Pseudomonas</taxon>
    </lineage>
</organism>
<protein>
    <recommendedName>
        <fullName evidence="3">MarR family transcriptional regulator</fullName>
    </recommendedName>
</protein>
<geneLocation type="plasmid" evidence="2">
    <name>pkf715a dna</name>
</geneLocation>
<evidence type="ECO:0008006" key="3">
    <source>
        <dbReference type="Google" id="ProtNLM"/>
    </source>
</evidence>
<proteinExistence type="predicted"/>
<reference evidence="1 2" key="1">
    <citation type="submission" date="2015-11" db="EMBL/GenBank/DDBJ databases">
        <title>Complete genome sequencing of a biphenyl-degrading bacterium, Pseudomonas putida KF715 (=NBRC110667).</title>
        <authorList>
            <person name="Suenaga H."/>
            <person name="Fujihara N."/>
            <person name="Watanabe T."/>
            <person name="Hirose J."/>
            <person name="Kimura N."/>
            <person name="Yamazoe A."/>
            <person name="Hosoyama A."/>
            <person name="Shimodaira J."/>
            <person name="Furukawa K."/>
        </authorList>
    </citation>
    <scope>NUCLEOTIDE SEQUENCE [LARGE SCALE GENOMIC DNA]</scope>
    <source>
        <strain evidence="1 2">KF715</strain>
        <plasmid evidence="2">Plasmid pkf715a dna</plasmid>
    </source>
</reference>
<dbReference type="RefSeq" id="WP_020308294.1">
    <property type="nucleotide sequence ID" value="NZ_AP015030.1"/>
</dbReference>
<gene>
    <name evidence="1" type="ORF">KF715C_pA1120</name>
</gene>
<evidence type="ECO:0000313" key="2">
    <source>
        <dbReference type="Proteomes" id="UP000218731"/>
    </source>
</evidence>
<sequence>MKKPKLSPAQAKVMQWLSQGWGARVSHGAAVEINGERVCNLDTMTALVRMGLVERESQYPCWVATAEGRKLSPNYTPPESE</sequence>
<dbReference type="AlphaFoldDB" id="A0A1L7NME9"/>
<dbReference type="Proteomes" id="UP000218731">
    <property type="component" value="Plasmid pKF715A"/>
</dbReference>
<dbReference type="EMBL" id="AP015030">
    <property type="protein sequence ID" value="BAW26617.1"/>
    <property type="molecule type" value="Genomic_DNA"/>
</dbReference>
<name>A0A1L7NME9_PSEPU</name>
<keyword evidence="1" id="KW-0614">Plasmid</keyword>